<sequence>MRSGSQVADFVLNYLKELDGLNRSVLEKKLHTIRWAAPIGPIVKINFDAAFNSQKRESCSGLVVRNEKGEVICSGTILNVNIPLTFATEVTMCFQALDLGIQLGLSEVEVEGDSWTVIRKLQEEKKDRSEIAALIKDSKHQSLSIRYCVFHFIYRDSNKVTHFIVTEGLKKGETIYLMNRVPPGLRPWWMRSGGGRST</sequence>
<dbReference type="Pfam" id="PF13456">
    <property type="entry name" value="RVT_3"/>
    <property type="match status" value="1"/>
</dbReference>
<evidence type="ECO:0000313" key="2">
    <source>
        <dbReference type="EMBL" id="KAK5794661.1"/>
    </source>
</evidence>
<dbReference type="Proteomes" id="UP001358586">
    <property type="component" value="Chromosome 10"/>
</dbReference>
<evidence type="ECO:0000313" key="3">
    <source>
        <dbReference type="Proteomes" id="UP001358586"/>
    </source>
</evidence>
<organism evidence="2 3">
    <name type="scientific">Gossypium arboreum</name>
    <name type="common">Tree cotton</name>
    <name type="synonym">Gossypium nanking</name>
    <dbReference type="NCBI Taxonomy" id="29729"/>
    <lineage>
        <taxon>Eukaryota</taxon>
        <taxon>Viridiplantae</taxon>
        <taxon>Streptophyta</taxon>
        <taxon>Embryophyta</taxon>
        <taxon>Tracheophyta</taxon>
        <taxon>Spermatophyta</taxon>
        <taxon>Magnoliopsida</taxon>
        <taxon>eudicotyledons</taxon>
        <taxon>Gunneridae</taxon>
        <taxon>Pentapetalae</taxon>
        <taxon>rosids</taxon>
        <taxon>malvids</taxon>
        <taxon>Malvales</taxon>
        <taxon>Malvaceae</taxon>
        <taxon>Malvoideae</taxon>
        <taxon>Gossypium</taxon>
    </lineage>
</organism>
<feature type="domain" description="RNase H type-1" evidence="1">
    <location>
        <begin position="46"/>
        <end position="165"/>
    </location>
</feature>
<evidence type="ECO:0000259" key="1">
    <source>
        <dbReference type="Pfam" id="PF13456"/>
    </source>
</evidence>
<dbReference type="InterPro" id="IPR044730">
    <property type="entry name" value="RNase_H-like_dom_plant"/>
</dbReference>
<proteinExistence type="predicted"/>
<dbReference type="InterPro" id="IPR036397">
    <property type="entry name" value="RNaseH_sf"/>
</dbReference>
<dbReference type="CDD" id="cd06222">
    <property type="entry name" value="RNase_H_like"/>
    <property type="match status" value="1"/>
</dbReference>
<dbReference type="PANTHER" id="PTHR47074">
    <property type="entry name" value="BNAC02G40300D PROTEIN"/>
    <property type="match status" value="1"/>
</dbReference>
<dbReference type="EMBL" id="JARKNE010000010">
    <property type="protein sequence ID" value="KAK5794661.1"/>
    <property type="molecule type" value="Genomic_DNA"/>
</dbReference>
<dbReference type="InterPro" id="IPR002156">
    <property type="entry name" value="RNaseH_domain"/>
</dbReference>
<keyword evidence="3" id="KW-1185">Reference proteome</keyword>
<dbReference type="PANTHER" id="PTHR47074:SF61">
    <property type="entry name" value="RNASE H TYPE-1 DOMAIN-CONTAINING PROTEIN"/>
    <property type="match status" value="1"/>
</dbReference>
<comment type="caution">
    <text evidence="2">The sequence shown here is derived from an EMBL/GenBank/DDBJ whole genome shotgun (WGS) entry which is preliminary data.</text>
</comment>
<gene>
    <name evidence="2" type="ORF">PVK06_035900</name>
</gene>
<dbReference type="Gene3D" id="3.30.420.10">
    <property type="entry name" value="Ribonuclease H-like superfamily/Ribonuclease H"/>
    <property type="match status" value="1"/>
</dbReference>
<protein>
    <recommendedName>
        <fullName evidence="1">RNase H type-1 domain-containing protein</fullName>
    </recommendedName>
</protein>
<name>A0ABR0NJ66_GOSAR</name>
<dbReference type="InterPro" id="IPR052929">
    <property type="entry name" value="RNase_H-like_EbsB-rel"/>
</dbReference>
<dbReference type="SUPFAM" id="SSF53098">
    <property type="entry name" value="Ribonuclease H-like"/>
    <property type="match status" value="1"/>
</dbReference>
<accession>A0ABR0NJ66</accession>
<dbReference type="InterPro" id="IPR012337">
    <property type="entry name" value="RNaseH-like_sf"/>
</dbReference>
<reference evidence="2 3" key="1">
    <citation type="submission" date="2023-03" db="EMBL/GenBank/DDBJ databases">
        <title>WGS of Gossypium arboreum.</title>
        <authorList>
            <person name="Yu D."/>
        </authorList>
    </citation>
    <scope>NUCLEOTIDE SEQUENCE [LARGE SCALE GENOMIC DNA]</scope>
    <source>
        <tissue evidence="2">Leaf</tissue>
    </source>
</reference>